<protein>
    <submittedName>
        <fullName evidence="3">Glycosyltransferase</fullName>
        <ecNumber evidence="3">2.4.-.-</ecNumber>
    </submittedName>
</protein>
<evidence type="ECO:0000259" key="1">
    <source>
        <dbReference type="Pfam" id="PF00534"/>
    </source>
</evidence>
<reference evidence="3" key="1">
    <citation type="submission" date="2024-05" db="EMBL/GenBank/DDBJ databases">
        <title>Pontimicrobium maritimus sp. nov., isolated form sea water.</title>
        <authorList>
            <person name="Muhammad N."/>
            <person name="Vuong T.Q."/>
            <person name="Han H.L."/>
            <person name="Kim S.-G."/>
        </authorList>
    </citation>
    <scope>NUCLEOTIDE SEQUENCE</scope>
    <source>
        <strain evidence="3">SW4</strain>
    </source>
</reference>
<keyword evidence="3" id="KW-0808">Transferase</keyword>
<dbReference type="GO" id="GO:0016757">
    <property type="term" value="F:glycosyltransferase activity"/>
    <property type="evidence" value="ECO:0007669"/>
    <property type="project" value="UniProtKB-KW"/>
</dbReference>
<dbReference type="Pfam" id="PF00534">
    <property type="entry name" value="Glycos_transf_1"/>
    <property type="match status" value="1"/>
</dbReference>
<name>A0AAU7BUS6_9FLAO</name>
<keyword evidence="3" id="KW-0328">Glycosyltransferase</keyword>
<organism evidence="3">
    <name type="scientific">Pontimicrobium sp. SW4</name>
    <dbReference type="NCBI Taxonomy" id="3153519"/>
    <lineage>
        <taxon>Bacteria</taxon>
        <taxon>Pseudomonadati</taxon>
        <taxon>Bacteroidota</taxon>
        <taxon>Flavobacteriia</taxon>
        <taxon>Flavobacteriales</taxon>
        <taxon>Flavobacteriaceae</taxon>
        <taxon>Pontimicrobium</taxon>
    </lineage>
</organism>
<evidence type="ECO:0000313" key="3">
    <source>
        <dbReference type="EMBL" id="XBG62027.1"/>
    </source>
</evidence>
<proteinExistence type="predicted"/>
<evidence type="ECO:0000259" key="2">
    <source>
        <dbReference type="Pfam" id="PF13439"/>
    </source>
</evidence>
<dbReference type="PANTHER" id="PTHR12526:SF630">
    <property type="entry name" value="GLYCOSYLTRANSFERASE"/>
    <property type="match status" value="1"/>
</dbReference>
<accession>A0AAU7BUS6</accession>
<sequence>MKVIQLIDSLDAGGAERVAVNIANALALKTEGSFLCTTRKEGILKNSLNDDVGYMFLKKVNALDIFAIKRLSKFVRKHKIDVIHAHSTSFFLATIVKWLHPTLRIVWHDHYGNSEYLNSRKSNILKFCSKYISHIICVNDALKLWNKKKLQCNNVIYLPNFAVQDKVDAKTKLKGVSGKRILHLANLRPQKDHKTLFLAFKKVLEKFPDWSLHCVGKDFSDEYSKKIRLVISKLQLVDSVFFYDSKEDVSNIISQSDIGVLSSKSEGLPISLLEYGLFGLPVIATNVGDCKKVITIESESGILVEKENPKALASAIKTVISDKTKARLLGNNLKLRITNEFSEKAYIKSLLDIYRQKSEKG</sequence>
<dbReference type="RefSeq" id="WP_347924962.1">
    <property type="nucleotide sequence ID" value="NZ_CP157199.1"/>
</dbReference>
<feature type="domain" description="Glycosyl transferase family 1" evidence="1">
    <location>
        <begin position="177"/>
        <end position="333"/>
    </location>
</feature>
<dbReference type="EMBL" id="CP157199">
    <property type="protein sequence ID" value="XBG62027.1"/>
    <property type="molecule type" value="Genomic_DNA"/>
</dbReference>
<dbReference type="Pfam" id="PF13439">
    <property type="entry name" value="Glyco_transf_4"/>
    <property type="match status" value="1"/>
</dbReference>
<dbReference type="Gene3D" id="3.40.50.2000">
    <property type="entry name" value="Glycogen Phosphorylase B"/>
    <property type="match status" value="2"/>
</dbReference>
<gene>
    <name evidence="3" type="ORF">ABGB03_03780</name>
</gene>
<dbReference type="InterPro" id="IPR028098">
    <property type="entry name" value="Glyco_trans_4-like_N"/>
</dbReference>
<dbReference type="AlphaFoldDB" id="A0AAU7BUS6"/>
<dbReference type="InterPro" id="IPR001296">
    <property type="entry name" value="Glyco_trans_1"/>
</dbReference>
<dbReference type="EC" id="2.4.-.-" evidence="3"/>
<dbReference type="PANTHER" id="PTHR12526">
    <property type="entry name" value="GLYCOSYLTRANSFERASE"/>
    <property type="match status" value="1"/>
</dbReference>
<dbReference type="SUPFAM" id="SSF53756">
    <property type="entry name" value="UDP-Glycosyltransferase/glycogen phosphorylase"/>
    <property type="match status" value="1"/>
</dbReference>
<feature type="domain" description="Glycosyltransferase subfamily 4-like N-terminal" evidence="2">
    <location>
        <begin position="13"/>
        <end position="150"/>
    </location>
</feature>